<dbReference type="EMBL" id="JAXCGZ010017154">
    <property type="protein sequence ID" value="KAK7068682.1"/>
    <property type="molecule type" value="Genomic_DNA"/>
</dbReference>
<comment type="similarity">
    <text evidence="2">Belongs to the COG8 family.</text>
</comment>
<evidence type="ECO:0000313" key="11">
    <source>
        <dbReference type="Proteomes" id="UP001381693"/>
    </source>
</evidence>
<accession>A0AAN8WM56</accession>
<dbReference type="Pfam" id="PF04124">
    <property type="entry name" value="Dor1"/>
    <property type="match status" value="1"/>
</dbReference>
<evidence type="ECO:0000256" key="4">
    <source>
        <dbReference type="ARBA" id="ARBA00022448"/>
    </source>
</evidence>
<evidence type="ECO:0000256" key="8">
    <source>
        <dbReference type="ARBA" id="ARBA00031347"/>
    </source>
</evidence>
<reference evidence="10 11" key="1">
    <citation type="submission" date="2023-11" db="EMBL/GenBank/DDBJ databases">
        <title>Halocaridina rubra genome assembly.</title>
        <authorList>
            <person name="Smith C."/>
        </authorList>
    </citation>
    <scope>NUCLEOTIDE SEQUENCE [LARGE SCALE GENOMIC DNA]</scope>
    <source>
        <strain evidence="10">EP-1</strain>
        <tissue evidence="10">Whole</tissue>
    </source>
</reference>
<dbReference type="InterPro" id="IPR016159">
    <property type="entry name" value="Cullin_repeat-like_dom_sf"/>
</dbReference>
<dbReference type="SUPFAM" id="SSF74788">
    <property type="entry name" value="Cullin repeat-like"/>
    <property type="match status" value="1"/>
</dbReference>
<dbReference type="PANTHER" id="PTHR21311:SF0">
    <property type="entry name" value="CONSERVED OLIGOMERIC GOLGI COMPLEX SUBUNIT 8"/>
    <property type="match status" value="1"/>
</dbReference>
<dbReference type="InterPro" id="IPR007255">
    <property type="entry name" value="COG8"/>
</dbReference>
<evidence type="ECO:0000256" key="1">
    <source>
        <dbReference type="ARBA" id="ARBA00004395"/>
    </source>
</evidence>
<comment type="subcellular location">
    <subcellularLocation>
        <location evidence="1">Golgi apparatus membrane</location>
        <topology evidence="1">Peripheral membrane protein</topology>
    </subcellularLocation>
</comment>
<proteinExistence type="inferred from homology"/>
<evidence type="ECO:0000256" key="5">
    <source>
        <dbReference type="ARBA" id="ARBA00022927"/>
    </source>
</evidence>
<keyword evidence="6" id="KW-0333">Golgi apparatus</keyword>
<evidence type="ECO:0000313" key="10">
    <source>
        <dbReference type="EMBL" id="KAK7068682.1"/>
    </source>
</evidence>
<organism evidence="10 11">
    <name type="scientific">Halocaridina rubra</name>
    <name type="common">Hawaiian red shrimp</name>
    <dbReference type="NCBI Taxonomy" id="373956"/>
    <lineage>
        <taxon>Eukaryota</taxon>
        <taxon>Metazoa</taxon>
        <taxon>Ecdysozoa</taxon>
        <taxon>Arthropoda</taxon>
        <taxon>Crustacea</taxon>
        <taxon>Multicrustacea</taxon>
        <taxon>Malacostraca</taxon>
        <taxon>Eumalacostraca</taxon>
        <taxon>Eucarida</taxon>
        <taxon>Decapoda</taxon>
        <taxon>Pleocyemata</taxon>
        <taxon>Caridea</taxon>
        <taxon>Atyoidea</taxon>
        <taxon>Atyidae</taxon>
        <taxon>Halocaridina</taxon>
    </lineage>
</organism>
<evidence type="ECO:0000256" key="7">
    <source>
        <dbReference type="ARBA" id="ARBA00023136"/>
    </source>
</evidence>
<protein>
    <recommendedName>
        <fullName evidence="3">Conserved oligomeric Golgi complex subunit 8</fullName>
    </recommendedName>
    <alternativeName>
        <fullName evidence="8">Component of oligomeric Golgi complex 8</fullName>
    </alternativeName>
</protein>
<dbReference type="GO" id="GO:0017119">
    <property type="term" value="C:Golgi transport complex"/>
    <property type="evidence" value="ECO:0007669"/>
    <property type="project" value="InterPro"/>
</dbReference>
<dbReference type="GO" id="GO:0006891">
    <property type="term" value="P:intra-Golgi vesicle-mediated transport"/>
    <property type="evidence" value="ECO:0007669"/>
    <property type="project" value="TreeGrafter"/>
</dbReference>
<keyword evidence="11" id="KW-1185">Reference proteome</keyword>
<dbReference type="AlphaFoldDB" id="A0AAN8WM56"/>
<keyword evidence="4" id="KW-0813">Transport</keyword>
<dbReference type="Proteomes" id="UP001381693">
    <property type="component" value="Unassembled WGS sequence"/>
</dbReference>
<keyword evidence="5" id="KW-0653">Protein transport</keyword>
<keyword evidence="7" id="KW-0472">Membrane</keyword>
<gene>
    <name evidence="10" type="primary">COG8</name>
    <name evidence="10" type="ORF">SK128_003928</name>
</gene>
<name>A0AAN8WM56_HALRR</name>
<dbReference type="GO" id="GO:0000139">
    <property type="term" value="C:Golgi membrane"/>
    <property type="evidence" value="ECO:0007669"/>
    <property type="project" value="UniProtKB-SubCell"/>
</dbReference>
<sequence length="756" mass="84744">MDVEIEEVAKLLFSDEIPELWKDNEEFSNYVIQLSSCGVEKLGKESSHLREERLAILDQTRDLAYSNYKTFIHTADCSRTIFKDFTSVEGHLEGLASCLPSLRKSVEQFLATSRNLSQSRHLTSLTLTKHTQLLEILELPQLMDTCVRNGYYDEALEILAYVRRLERKHTDIPIISGIVTEIQAGTRLMLNQLLAQLRSPLALPQCLKVIGLLRRLDVFTEPELRLKFLQARDAWFTGIIKGIPKEDPYQHIIKVVEASRVHLFDIVTQYRAIFSDDDTRFSLGDPEVNEQAIFHGWILHKVNHFIKLVSKDLERGVGSNLESVLAQCMFFGQSFSRIGADFRNLLIPLFQKAALAQCEKDIRVANIRFDETLSSFSLMEAPETSTSSSFVETADKTRPPLTLMEFLPLAHYTNGIVAAFNTLRQCCPVGTLPQVIKLLHLSLSKVIGALVELHRLESSGFTAREEASFQRLCSVLAEGVLPHINVCLRLLYPLQQISVITGVSVAQLQRENFGQISMEELLAPIQHLIPKKEKGSVEADGSLQDMIPDLEKVNIEDPTETTHPYEFQIDDQNLSSEYVVSSFDHTQSTNSEENAEKKITEAPVISATPDDQGINEDQNLNGDHFVIGTEAPLISISSDDQGISEDQNLDRDQIVIGNQPITGNPEDTGRSLEAIVPDSESVIHENEPASLEPTVLESNVMGANSEKLEILHEPVVETFVKSTPPIFQSSFDPPESNVGKFSLEEKETEHMSEIPL</sequence>
<dbReference type="GO" id="GO:0015031">
    <property type="term" value="P:protein transport"/>
    <property type="evidence" value="ECO:0007669"/>
    <property type="project" value="UniProtKB-KW"/>
</dbReference>
<evidence type="ECO:0000256" key="6">
    <source>
        <dbReference type="ARBA" id="ARBA00023034"/>
    </source>
</evidence>
<evidence type="ECO:0000256" key="9">
    <source>
        <dbReference type="SAM" id="MobiDB-lite"/>
    </source>
</evidence>
<feature type="compositionally biased region" description="Basic and acidic residues" evidence="9">
    <location>
        <begin position="742"/>
        <end position="756"/>
    </location>
</feature>
<evidence type="ECO:0000256" key="2">
    <source>
        <dbReference type="ARBA" id="ARBA00006419"/>
    </source>
</evidence>
<comment type="caution">
    <text evidence="10">The sequence shown here is derived from an EMBL/GenBank/DDBJ whole genome shotgun (WGS) entry which is preliminary data.</text>
</comment>
<dbReference type="PANTHER" id="PTHR21311">
    <property type="entry name" value="CONSERVED OLIGOMERIC GOLGI COMPLEX COMPONENT 8"/>
    <property type="match status" value="1"/>
</dbReference>
<feature type="region of interest" description="Disordered" evidence="9">
    <location>
        <begin position="727"/>
        <end position="756"/>
    </location>
</feature>
<evidence type="ECO:0000256" key="3">
    <source>
        <dbReference type="ARBA" id="ARBA00020983"/>
    </source>
</evidence>